<protein>
    <submittedName>
        <fullName evidence="2">Phosphoesterase</fullName>
    </submittedName>
</protein>
<dbReference type="Gene3D" id="3.20.20.140">
    <property type="entry name" value="Metal-dependent hydrolases"/>
    <property type="match status" value="1"/>
</dbReference>
<dbReference type="InterPro" id="IPR004013">
    <property type="entry name" value="PHP_dom"/>
</dbReference>
<dbReference type="SMART" id="SM00481">
    <property type="entry name" value="POLIIIAc"/>
    <property type="match status" value="1"/>
</dbReference>
<evidence type="ECO:0000313" key="2">
    <source>
        <dbReference type="EMBL" id="PMP64393.1"/>
    </source>
</evidence>
<dbReference type="SUPFAM" id="SSF89550">
    <property type="entry name" value="PHP domain-like"/>
    <property type="match status" value="1"/>
</dbReference>
<dbReference type="PANTHER" id="PTHR42924">
    <property type="entry name" value="EXONUCLEASE"/>
    <property type="match status" value="1"/>
</dbReference>
<dbReference type="Proteomes" id="UP000235731">
    <property type="component" value="Unassembled WGS sequence"/>
</dbReference>
<feature type="domain" description="Polymerase/histidinol phosphatase N-terminal" evidence="1">
    <location>
        <begin position="2"/>
        <end position="67"/>
    </location>
</feature>
<dbReference type="Gene3D" id="1.10.150.650">
    <property type="match status" value="1"/>
</dbReference>
<accession>A0A2N7PL90</accession>
<dbReference type="GO" id="GO:0035312">
    <property type="term" value="F:5'-3' DNA exonuclease activity"/>
    <property type="evidence" value="ECO:0007669"/>
    <property type="project" value="TreeGrafter"/>
</dbReference>
<name>A0A2N7PL90_9BACT</name>
<gene>
    <name evidence="2" type="ORF">C0197_00625</name>
</gene>
<dbReference type="Pfam" id="PF02811">
    <property type="entry name" value="PHP"/>
    <property type="match status" value="1"/>
</dbReference>
<proteinExistence type="predicted"/>
<comment type="caution">
    <text evidence="2">The sequence shown here is derived from an EMBL/GenBank/DDBJ whole genome shotgun (WGS) entry which is preliminary data.</text>
</comment>
<evidence type="ECO:0000313" key="3">
    <source>
        <dbReference type="Proteomes" id="UP000235731"/>
    </source>
</evidence>
<dbReference type="InterPro" id="IPR016195">
    <property type="entry name" value="Pol/histidinol_Pase-like"/>
</dbReference>
<sequence length="281" mass="31358">MIDLHTHSTASDGTLTPRELVLLAKKEGLKALALTDHDTVDGLKEAYETAKEVNLPFLCGVEISIKFDGPGHFHLLGYFLTPEIKTLDETLSELKKARKRRNESMIEKLRSLGIEITMEELSAIAQGEIGRPHFARLLLEKGVVKSMEEAFEKYLKKGAPAYVPKALLTPDEGIRRILESKGVPVLAHPVTLKLDEKALKEYLEKLKELGLRGVEVYYSEHNKHFTNFLLSQASRLGLLVTGGSDFHGANKPDIKLGRGFGNLQVPYECFVKLKEALEKVN</sequence>
<dbReference type="PANTHER" id="PTHR42924:SF3">
    <property type="entry name" value="POLYMERASE_HISTIDINOL PHOSPHATASE N-TERMINAL DOMAIN-CONTAINING PROTEIN"/>
    <property type="match status" value="1"/>
</dbReference>
<evidence type="ECO:0000259" key="1">
    <source>
        <dbReference type="SMART" id="SM00481"/>
    </source>
</evidence>
<dbReference type="InterPro" id="IPR003141">
    <property type="entry name" value="Pol/His_phosphatase_N"/>
</dbReference>
<dbReference type="CDD" id="cd07438">
    <property type="entry name" value="PHP_HisPPase_AMP"/>
    <property type="match status" value="1"/>
</dbReference>
<dbReference type="EMBL" id="PNIE01000010">
    <property type="protein sequence ID" value="PMP64393.1"/>
    <property type="molecule type" value="Genomic_DNA"/>
</dbReference>
<dbReference type="GO" id="GO:0004534">
    <property type="term" value="F:5'-3' RNA exonuclease activity"/>
    <property type="evidence" value="ECO:0007669"/>
    <property type="project" value="TreeGrafter"/>
</dbReference>
<dbReference type="InterPro" id="IPR052018">
    <property type="entry name" value="PHP_domain"/>
</dbReference>
<dbReference type="AlphaFoldDB" id="A0A2N7PL90"/>
<reference evidence="2 3" key="1">
    <citation type="submission" date="2018-01" db="EMBL/GenBank/DDBJ databases">
        <title>Metagenomic assembled genomes from two thermal pools in the Uzon Caldera, Kamchatka, Russia.</title>
        <authorList>
            <person name="Wilkins L."/>
            <person name="Ettinger C."/>
        </authorList>
    </citation>
    <scope>NUCLEOTIDE SEQUENCE [LARGE SCALE GENOMIC DNA]</scope>
    <source>
        <strain evidence="2">ZAV-15</strain>
    </source>
</reference>
<organism evidence="2 3">
    <name type="scientific">Caldimicrobium thiodismutans</name>
    <dbReference type="NCBI Taxonomy" id="1653476"/>
    <lineage>
        <taxon>Bacteria</taxon>
        <taxon>Pseudomonadati</taxon>
        <taxon>Thermodesulfobacteriota</taxon>
        <taxon>Thermodesulfobacteria</taxon>
        <taxon>Thermodesulfobacteriales</taxon>
        <taxon>Thermodesulfobacteriaceae</taxon>
        <taxon>Caldimicrobium</taxon>
    </lineage>
</organism>